<feature type="region of interest" description="Disordered" evidence="2">
    <location>
        <begin position="1106"/>
        <end position="1136"/>
    </location>
</feature>
<evidence type="ECO:0000256" key="2">
    <source>
        <dbReference type="SAM" id="MobiDB-lite"/>
    </source>
</evidence>
<gene>
    <name evidence="5" type="ORF">FRUB_03294</name>
</gene>
<evidence type="ECO:0000313" key="6">
    <source>
        <dbReference type="Proteomes" id="UP000214646"/>
    </source>
</evidence>
<dbReference type="InterPro" id="IPR004846">
    <property type="entry name" value="T2SS/T3SS_dom"/>
</dbReference>
<dbReference type="Pfam" id="PF00263">
    <property type="entry name" value="Secretin"/>
    <property type="match status" value="1"/>
</dbReference>
<comment type="similarity">
    <text evidence="1">Belongs to the bacterial secretin family.</text>
</comment>
<name>A0A225E4T6_9BACT</name>
<dbReference type="PANTHER" id="PTHR30604">
    <property type="entry name" value="PROTEIN TRANSPORT PROTEIN HOFQ"/>
    <property type="match status" value="1"/>
</dbReference>
<evidence type="ECO:0000256" key="3">
    <source>
        <dbReference type="SAM" id="SignalP"/>
    </source>
</evidence>
<keyword evidence="3" id="KW-0732">Signal</keyword>
<feature type="signal peptide" evidence="3">
    <location>
        <begin position="1"/>
        <end position="23"/>
    </location>
</feature>
<evidence type="ECO:0000256" key="1">
    <source>
        <dbReference type="RuleBase" id="RU004003"/>
    </source>
</evidence>
<comment type="caution">
    <text evidence="5">The sequence shown here is derived from an EMBL/GenBank/DDBJ whole genome shotgun (WGS) entry which is preliminary data.</text>
</comment>
<dbReference type="Proteomes" id="UP000214646">
    <property type="component" value="Unassembled WGS sequence"/>
</dbReference>
<proteinExistence type="inferred from homology"/>
<sequence length="1564" mass="164064">MFHGNKWGWRLVAARLLVAPVLAAGAAAPVVAQTSPPAKAAAAPVVAQTSPPAKAAAAVVPKSGDPKELLRAGREALKAGQFDRALDLAKQADSVNKGGRWGLFDDTPESLEKDIKAARDKANKAEAERLTKAAKELSTKPARTPGEKIATLDQAYSLADRAVALHGPSDFFDDVFGSGDRPDKVKKDIDLARIQLRKTHPGLVAAKPAVAPGAKTPAGGSPVQQAGAVNDASKVAVAGATTPATALSGPAARAQASKLVADGRALLKQNMLVEAKAKATEAQKLNATFGPTEDSPAALAMAVAAEGKKRVDRLIREADERTAKKEFVKADEALTNALVISSALGFYTKSIEDQRAAVRKSSGSGITVASVVPAPSIPLPSANSVTQPAGPAAPTRPIVLAPAAGAIDVVKPVTVTPAVATTGSNMAVPTLPSLGLTAPMASATPAAQTAKATPVPTPVLPAPTIPPPDFSPAAVAVIPVPAPAPAPKPIDVPGPVVVPAPAVVASASPATGAVGTKPAPQAGAAVLVPGIPAVVLADPVVPAGPAAPVPVVVTPPVPTAPAPVAVVPTMLPPALGDPTAPTVPSIAAVEVPAPAGPKGPTGRELLDRAATALKHGDTSTAHTLAQRAFGADPAVKEEALQLLRTIDGEEKARAQADIRNTIKAVTEAVANKEYDTALGILREIGPEVPADQRAKYDELTEACKTGLAKLKTPGTLVAAKEAPPGAPKPAAGGLTDQVKALSEVEFQKLRSEGLEAEAKAQAAFNRGETDVAITMLTEFSAAVKKSSLAANRQALLLGSVDRRLDNFRIMKRQMDFYTNEAKTKRDSRELVAGKQLAEQQKKEEIGKKVREINELTKAHKYREAEMLALQIKSLDPEDPTLTALYELSKRQRAVQDYKQIKDDKEKMFLNGLNASEREGPYVDIDNPLYVDVNRSLIAMGRGSGADLYQRTRSQAEREIELRLERPLSIEFAQPTPMREVLHKLRAETKLNITVDDASLADEGISLDQVLVTETLNNSTLRNVLELLLDKARLKFVIANDTIRVTTEKKAKGRLITKVFSVMELVTPVPDFALADHQSLSKGLAKMNAPPGWMQAAASANGYSPNKGLGGGELRSQSGAGGTTTIGSGGTLQNQQTPLKDSANLAGTTRQNTSQQLMRLITGMVHPYSWSDLGGAGKIDYYDIGGALVVNQTADVIREVQDLLESLRRLQETSVSVEVRVIALSEEFYERVGVDFQMNITPKQSSSLLNFESSLTTGQFAPEPYLNSINSRGVTVGYNPTSGGFTPDLGIPIGSSSYGLATPPFGGYNGTASNSGGLGVGLAFLNDIQVYMFMEASQGDRRVNTMQAPKITLFNGQTSTVFVSDVAFFTMGLQVFNVGGQFVYLPQQTGIPIGSSPAPTGAQTGTGLGQGVSVTVQAIVSADRRFVRLNLTPSLSSLTSATVPLFPVTAFITPVFEGGSQGVPIPFTQFFQQPSITEINVQTTVAVPDGGTVVLGGLKTLSEGRNEFGPPVLSEIPYLNRLFRNQAIGRETRHIMIMVTPRIIIQSEEELNQTGNGAQFGTQTP</sequence>
<feature type="domain" description="Type II/III secretion system secretin-like" evidence="4">
    <location>
        <begin position="1339"/>
        <end position="1543"/>
    </location>
</feature>
<dbReference type="EMBL" id="NIDE01000004">
    <property type="protein sequence ID" value="OWK43695.1"/>
    <property type="molecule type" value="Genomic_DNA"/>
</dbReference>
<reference evidence="6" key="1">
    <citation type="submission" date="2017-06" db="EMBL/GenBank/DDBJ databases">
        <title>Genome analysis of Fimbriiglobus ruber SP5, the first member of the order Planctomycetales with confirmed chitinolytic capability.</title>
        <authorList>
            <person name="Ravin N.V."/>
            <person name="Rakitin A.L."/>
            <person name="Ivanova A.A."/>
            <person name="Beletsky A.V."/>
            <person name="Kulichevskaya I.S."/>
            <person name="Mardanov A.V."/>
            <person name="Dedysh S.N."/>
        </authorList>
    </citation>
    <scope>NUCLEOTIDE SEQUENCE [LARGE SCALE GENOMIC DNA]</scope>
    <source>
        <strain evidence="6">SP5</strain>
    </source>
</reference>
<accession>A0A225E4T6</accession>
<feature type="chain" id="PRO_5012443283" evidence="3">
    <location>
        <begin position="24"/>
        <end position="1564"/>
    </location>
</feature>
<evidence type="ECO:0000313" key="5">
    <source>
        <dbReference type="EMBL" id="OWK43695.1"/>
    </source>
</evidence>
<dbReference type="InterPro" id="IPR051808">
    <property type="entry name" value="Type_IV_pilus_biogenesis"/>
</dbReference>
<protein>
    <submittedName>
        <fullName evidence="5">YibQ protein</fullName>
    </submittedName>
</protein>
<keyword evidence="6" id="KW-1185">Reference proteome</keyword>
<dbReference type="GO" id="GO:0009306">
    <property type="term" value="P:protein secretion"/>
    <property type="evidence" value="ECO:0007669"/>
    <property type="project" value="InterPro"/>
</dbReference>
<feature type="compositionally biased region" description="Gly residues" evidence="2">
    <location>
        <begin position="1107"/>
        <end position="1129"/>
    </location>
</feature>
<dbReference type="PANTHER" id="PTHR30604:SF1">
    <property type="entry name" value="DNA UTILIZATION PROTEIN HOFQ"/>
    <property type="match status" value="1"/>
</dbReference>
<organism evidence="5 6">
    <name type="scientific">Fimbriiglobus ruber</name>
    <dbReference type="NCBI Taxonomy" id="1908690"/>
    <lineage>
        <taxon>Bacteria</taxon>
        <taxon>Pseudomonadati</taxon>
        <taxon>Planctomycetota</taxon>
        <taxon>Planctomycetia</taxon>
        <taxon>Gemmatales</taxon>
        <taxon>Gemmataceae</taxon>
        <taxon>Fimbriiglobus</taxon>
    </lineage>
</organism>
<evidence type="ECO:0000259" key="4">
    <source>
        <dbReference type="Pfam" id="PF00263"/>
    </source>
</evidence>